<reference evidence="8" key="1">
    <citation type="submission" date="2021-11" db="EMBL/GenBank/DDBJ databases">
        <title>Draft genome sequence of Alcaligenes endophyticus type strain CCUG 75668T.</title>
        <authorList>
            <person name="Salva-Serra F."/>
            <person name="Duran R.E."/>
            <person name="Seeger M."/>
            <person name="Moore E.R.B."/>
            <person name="Jaen-Luchoro D."/>
        </authorList>
    </citation>
    <scope>NUCLEOTIDE SEQUENCE</scope>
    <source>
        <strain evidence="8">CCUG 75668</strain>
    </source>
</reference>
<dbReference type="InterPro" id="IPR003593">
    <property type="entry name" value="AAA+_ATPase"/>
</dbReference>
<dbReference type="Proteomes" id="UP001168613">
    <property type="component" value="Unassembled WGS sequence"/>
</dbReference>
<dbReference type="SMART" id="SM00382">
    <property type="entry name" value="AAA"/>
    <property type="match status" value="1"/>
</dbReference>
<evidence type="ECO:0000256" key="1">
    <source>
        <dbReference type="ARBA" id="ARBA00005417"/>
    </source>
</evidence>
<dbReference type="GO" id="GO:0005524">
    <property type="term" value="F:ATP binding"/>
    <property type="evidence" value="ECO:0007669"/>
    <property type="project" value="UniProtKB-KW"/>
</dbReference>
<evidence type="ECO:0000256" key="6">
    <source>
        <dbReference type="ARBA" id="ARBA00022970"/>
    </source>
</evidence>
<name>A0ABT8EFJ8_9BURK</name>
<comment type="similarity">
    <text evidence="1">Belongs to the ABC transporter superfamily.</text>
</comment>
<dbReference type="PANTHER" id="PTHR43820:SF4">
    <property type="entry name" value="HIGH-AFFINITY BRANCHED-CHAIN AMINO ACID TRANSPORT ATP-BINDING PROTEIN LIVF"/>
    <property type="match status" value="1"/>
</dbReference>
<feature type="domain" description="ABC transporter" evidence="7">
    <location>
        <begin position="2"/>
        <end position="235"/>
    </location>
</feature>
<proteinExistence type="inferred from homology"/>
<dbReference type="Pfam" id="PF00005">
    <property type="entry name" value="ABC_tran"/>
    <property type="match status" value="1"/>
</dbReference>
<dbReference type="PANTHER" id="PTHR43820">
    <property type="entry name" value="HIGH-AFFINITY BRANCHED-CHAIN AMINO ACID TRANSPORT ATP-BINDING PROTEIN LIVF"/>
    <property type="match status" value="1"/>
</dbReference>
<dbReference type="PROSITE" id="PS00211">
    <property type="entry name" value="ABC_TRANSPORTER_1"/>
    <property type="match status" value="1"/>
</dbReference>
<keyword evidence="3" id="KW-1003">Cell membrane</keyword>
<keyword evidence="4" id="KW-0547">Nucleotide-binding</keyword>
<dbReference type="InterPro" id="IPR017871">
    <property type="entry name" value="ABC_transporter-like_CS"/>
</dbReference>
<dbReference type="Gene3D" id="3.40.50.300">
    <property type="entry name" value="P-loop containing nucleotide triphosphate hydrolases"/>
    <property type="match status" value="1"/>
</dbReference>
<dbReference type="RefSeq" id="WP_266122630.1">
    <property type="nucleotide sequence ID" value="NZ_JAJHNU010000001.1"/>
</dbReference>
<sequence length="239" mass="26021">MLKINQLTTAYAGIKALREVSLHVPEGKIVALIGPNGAGKTTLLNTISGVLRPRQGTIEFQSTNIVGLPAHKIARSGLLHVPEGRQILGPLTVEENLEVGRLALGDRRAQGDVDIETVYRLFPILKEKRLQFGGSLSGGQQQMLAIGRALMARPKLLLLDEPSLGLAPIIVNQVFQTLKELQLKGLTVLLIEQNAKKALEYSDYTYILEGGRCVYEGNSSELANDPTVQDYYLGHETSA</sequence>
<dbReference type="PROSITE" id="PS50893">
    <property type="entry name" value="ABC_TRANSPORTER_2"/>
    <property type="match status" value="1"/>
</dbReference>
<dbReference type="CDD" id="cd03224">
    <property type="entry name" value="ABC_TM1139_LivF_branched"/>
    <property type="match status" value="1"/>
</dbReference>
<organism evidence="8 9">
    <name type="scientific">Alcaligenes endophyticus</name>
    <dbReference type="NCBI Taxonomy" id="1929088"/>
    <lineage>
        <taxon>Bacteria</taxon>
        <taxon>Pseudomonadati</taxon>
        <taxon>Pseudomonadota</taxon>
        <taxon>Betaproteobacteria</taxon>
        <taxon>Burkholderiales</taxon>
        <taxon>Alcaligenaceae</taxon>
        <taxon>Alcaligenes</taxon>
    </lineage>
</organism>
<evidence type="ECO:0000256" key="5">
    <source>
        <dbReference type="ARBA" id="ARBA00022840"/>
    </source>
</evidence>
<keyword evidence="9" id="KW-1185">Reference proteome</keyword>
<evidence type="ECO:0000313" key="8">
    <source>
        <dbReference type="EMBL" id="MDN4120034.1"/>
    </source>
</evidence>
<accession>A0ABT8EFJ8</accession>
<keyword evidence="5 8" id="KW-0067">ATP-binding</keyword>
<comment type="caution">
    <text evidence="8">The sequence shown here is derived from an EMBL/GenBank/DDBJ whole genome shotgun (WGS) entry which is preliminary data.</text>
</comment>
<evidence type="ECO:0000256" key="4">
    <source>
        <dbReference type="ARBA" id="ARBA00022741"/>
    </source>
</evidence>
<keyword evidence="2" id="KW-0813">Transport</keyword>
<protein>
    <submittedName>
        <fullName evidence="8">ABC transporter ATP-binding protein</fullName>
    </submittedName>
</protein>
<evidence type="ECO:0000313" key="9">
    <source>
        <dbReference type="Proteomes" id="UP001168613"/>
    </source>
</evidence>
<keyword evidence="3" id="KW-0472">Membrane</keyword>
<keyword evidence="6" id="KW-0029">Amino-acid transport</keyword>
<dbReference type="SUPFAM" id="SSF52540">
    <property type="entry name" value="P-loop containing nucleoside triphosphate hydrolases"/>
    <property type="match status" value="1"/>
</dbReference>
<dbReference type="InterPro" id="IPR052156">
    <property type="entry name" value="BCAA_Transport_ATP-bd_LivF"/>
</dbReference>
<evidence type="ECO:0000259" key="7">
    <source>
        <dbReference type="PROSITE" id="PS50893"/>
    </source>
</evidence>
<dbReference type="EMBL" id="JAJHNU010000001">
    <property type="protein sequence ID" value="MDN4120034.1"/>
    <property type="molecule type" value="Genomic_DNA"/>
</dbReference>
<gene>
    <name evidence="8" type="ORF">LMS43_01900</name>
</gene>
<dbReference type="InterPro" id="IPR027417">
    <property type="entry name" value="P-loop_NTPase"/>
</dbReference>
<evidence type="ECO:0000256" key="2">
    <source>
        <dbReference type="ARBA" id="ARBA00022448"/>
    </source>
</evidence>
<evidence type="ECO:0000256" key="3">
    <source>
        <dbReference type="ARBA" id="ARBA00022475"/>
    </source>
</evidence>
<dbReference type="InterPro" id="IPR003439">
    <property type="entry name" value="ABC_transporter-like_ATP-bd"/>
</dbReference>